<evidence type="ECO:0000256" key="3">
    <source>
        <dbReference type="ARBA" id="ARBA00022833"/>
    </source>
</evidence>
<reference evidence="11" key="2">
    <citation type="submission" date="2022-01" db="EMBL/GenBank/DDBJ databases">
        <authorList>
            <person name="Yamashiro T."/>
            <person name="Shiraishi A."/>
            <person name="Satake H."/>
            <person name="Nakayama K."/>
        </authorList>
    </citation>
    <scope>NUCLEOTIDE SEQUENCE</scope>
</reference>
<dbReference type="InterPro" id="IPR036855">
    <property type="entry name" value="Znf_CCCH_sf"/>
</dbReference>
<evidence type="ECO:0000259" key="8">
    <source>
        <dbReference type="PROSITE" id="PS50102"/>
    </source>
</evidence>
<evidence type="ECO:0000259" key="10">
    <source>
        <dbReference type="PROSITE" id="PS51644"/>
    </source>
</evidence>
<gene>
    <name evidence="11" type="ORF">Tco_0682832</name>
</gene>
<protein>
    <submittedName>
        <fullName evidence="11">Zinc finger CCCH domain-containing protein 18-like protein</fullName>
    </submittedName>
</protein>
<name>A0ABQ4XSD5_9ASTR</name>
<feature type="domain" description="HTH OST-type" evidence="10">
    <location>
        <begin position="194"/>
        <end position="277"/>
    </location>
</feature>
<dbReference type="Gene3D" id="4.10.1000.10">
    <property type="entry name" value="Zinc finger, CCCH-type"/>
    <property type="match status" value="1"/>
</dbReference>
<dbReference type="SUPFAM" id="SSF90229">
    <property type="entry name" value="CCCH zinc finger"/>
    <property type="match status" value="1"/>
</dbReference>
<dbReference type="Pfam" id="PF00076">
    <property type="entry name" value="RRM_1"/>
    <property type="match status" value="1"/>
</dbReference>
<dbReference type="InterPro" id="IPR035979">
    <property type="entry name" value="RBD_domain_sf"/>
</dbReference>
<dbReference type="InterPro" id="IPR000504">
    <property type="entry name" value="RRM_dom"/>
</dbReference>
<dbReference type="InterPro" id="IPR012677">
    <property type="entry name" value="Nucleotide-bd_a/b_plait_sf"/>
</dbReference>
<dbReference type="PANTHER" id="PTHR24009">
    <property type="entry name" value="RNA-BINDING (RRM/RBD/RNP MOTIFS)"/>
    <property type="match status" value="1"/>
</dbReference>
<organism evidence="11 12">
    <name type="scientific">Tanacetum coccineum</name>
    <dbReference type="NCBI Taxonomy" id="301880"/>
    <lineage>
        <taxon>Eukaryota</taxon>
        <taxon>Viridiplantae</taxon>
        <taxon>Streptophyta</taxon>
        <taxon>Embryophyta</taxon>
        <taxon>Tracheophyta</taxon>
        <taxon>Spermatophyta</taxon>
        <taxon>Magnoliopsida</taxon>
        <taxon>eudicotyledons</taxon>
        <taxon>Gunneridae</taxon>
        <taxon>Pentapetalae</taxon>
        <taxon>asterids</taxon>
        <taxon>campanulids</taxon>
        <taxon>Asterales</taxon>
        <taxon>Asteraceae</taxon>
        <taxon>Asteroideae</taxon>
        <taxon>Anthemideae</taxon>
        <taxon>Anthemidinae</taxon>
        <taxon>Tanacetum</taxon>
    </lineage>
</organism>
<dbReference type="InterPro" id="IPR056276">
    <property type="entry name" value="AtC3H46-like_PABC-like"/>
</dbReference>
<keyword evidence="1 7" id="KW-0479">Metal-binding</keyword>
<evidence type="ECO:0000313" key="11">
    <source>
        <dbReference type="EMBL" id="GJS68267.1"/>
    </source>
</evidence>
<keyword evidence="2 7" id="KW-0863">Zinc-finger</keyword>
<dbReference type="InterPro" id="IPR034365">
    <property type="entry name" value="AtC3H46-like_RRM"/>
</dbReference>
<keyword evidence="12" id="KW-1185">Reference proteome</keyword>
<evidence type="ECO:0000256" key="4">
    <source>
        <dbReference type="ARBA" id="ARBA00022884"/>
    </source>
</evidence>
<dbReference type="PANTHER" id="PTHR24009:SF40">
    <property type="entry name" value="C3H1-TYPE DOMAIN-CONTAINING PROTEIN"/>
    <property type="match status" value="1"/>
</dbReference>
<evidence type="ECO:0000256" key="5">
    <source>
        <dbReference type="ARBA" id="ARBA00023125"/>
    </source>
</evidence>
<comment type="caution">
    <text evidence="11">The sequence shown here is derived from an EMBL/GenBank/DDBJ whole genome shotgun (WGS) entry which is preliminary data.</text>
</comment>
<feature type="zinc finger region" description="C3H1-type" evidence="7">
    <location>
        <begin position="150"/>
        <end position="177"/>
    </location>
</feature>
<dbReference type="Pfam" id="PF00642">
    <property type="entry name" value="zf-CCCH"/>
    <property type="match status" value="1"/>
</dbReference>
<proteinExistence type="predicted"/>
<dbReference type="SUPFAM" id="SSF54928">
    <property type="entry name" value="RNA-binding domain, RBD"/>
    <property type="match status" value="1"/>
</dbReference>
<evidence type="ECO:0000259" key="9">
    <source>
        <dbReference type="PROSITE" id="PS50103"/>
    </source>
</evidence>
<dbReference type="CDD" id="cd12458">
    <property type="entry name" value="RRM_AtC3H46_like"/>
    <property type="match status" value="1"/>
</dbReference>
<evidence type="ECO:0000313" key="12">
    <source>
        <dbReference type="Proteomes" id="UP001151760"/>
    </source>
</evidence>
<dbReference type="Proteomes" id="UP001151760">
    <property type="component" value="Unassembled WGS sequence"/>
</dbReference>
<dbReference type="EMBL" id="BQNB010009777">
    <property type="protein sequence ID" value="GJS68267.1"/>
    <property type="molecule type" value="Genomic_DNA"/>
</dbReference>
<dbReference type="InterPro" id="IPR025605">
    <property type="entry name" value="OST-HTH/LOTUS_dom"/>
</dbReference>
<dbReference type="Pfam" id="PF23182">
    <property type="entry name" value="PABC_AtC3H46"/>
    <property type="match status" value="1"/>
</dbReference>
<evidence type="ECO:0000256" key="1">
    <source>
        <dbReference type="ARBA" id="ARBA00022723"/>
    </source>
</evidence>
<evidence type="ECO:0000256" key="7">
    <source>
        <dbReference type="PROSITE-ProRule" id="PRU00723"/>
    </source>
</evidence>
<dbReference type="PROSITE" id="PS51644">
    <property type="entry name" value="HTH_OST"/>
    <property type="match status" value="1"/>
</dbReference>
<dbReference type="SMART" id="SM00360">
    <property type="entry name" value="RRM"/>
    <property type="match status" value="1"/>
</dbReference>
<dbReference type="SMART" id="SM00356">
    <property type="entry name" value="ZnF_C3H1"/>
    <property type="match status" value="1"/>
</dbReference>
<feature type="domain" description="RRM" evidence="8">
    <location>
        <begin position="302"/>
        <end position="377"/>
    </location>
</feature>
<reference evidence="11" key="1">
    <citation type="journal article" date="2022" name="Int. J. Mol. Sci.">
        <title>Draft Genome of Tanacetum Coccineum: Genomic Comparison of Closely Related Tanacetum-Family Plants.</title>
        <authorList>
            <person name="Yamashiro T."/>
            <person name="Shiraishi A."/>
            <person name="Nakayama K."/>
            <person name="Satake H."/>
        </authorList>
    </citation>
    <scope>NUCLEOTIDE SEQUENCE</scope>
</reference>
<sequence>MEAFEAAKVVYNRILETESETITRKIIGYIYLLDHADREMIRLAFGPDNLIQNLIQKAKIELNLGPKPAPSPPISPSLQFNPMLHSHRHFATPSPLHIPPAMLQYPNMVLDDCRYQNHDNCIGLSDQFESLNRDCYSPNEHFSVRGRRYDNPTKICHYFSKGHCKHGSSCKFFHGSDYGSNEFNDDQGAFSPGSLEKLEFEITEILKSRRGNPISIASLPMIYYERYGRTLQAEGYLTESQRHGKAGYSLTKLLARLKNSIRLIDRPHGQHSVVLADDASRYLENRYERYNPNPGPIVSGSKQIYLTFPAESTFSEDDVANYFSTFGPVHDVRIPCQQKRMFGFVTFHNSETVQTILSKGNPHYVCGARVLVKPYREKLKLFERKYFEKLEAPMCYHSHHMDMDPDFQARLEPSRIFERQLIEEHEVALQLEMMRLSQLQLARESSYLENTCNDQKPFEDDVDSSKFQSPKLISHLLDDTSTNYVDQKNESGHGLNLPDSPFACNKSSNKQISSSVSAGYIIEFMLEDLEAVPADYVPAGHVLISADRYRIC</sequence>
<feature type="domain" description="C3H1-type" evidence="9">
    <location>
        <begin position="150"/>
        <end position="177"/>
    </location>
</feature>
<keyword evidence="5" id="KW-0238">DNA-binding</keyword>
<evidence type="ECO:0000256" key="6">
    <source>
        <dbReference type="PROSITE-ProRule" id="PRU00176"/>
    </source>
</evidence>
<keyword evidence="3 7" id="KW-0862">Zinc</keyword>
<dbReference type="PROSITE" id="PS50102">
    <property type="entry name" value="RRM"/>
    <property type="match status" value="1"/>
</dbReference>
<evidence type="ECO:0000256" key="2">
    <source>
        <dbReference type="ARBA" id="ARBA00022771"/>
    </source>
</evidence>
<accession>A0ABQ4XSD5</accession>
<dbReference type="PROSITE" id="PS50103">
    <property type="entry name" value="ZF_C3H1"/>
    <property type="match status" value="1"/>
</dbReference>
<dbReference type="InterPro" id="IPR000571">
    <property type="entry name" value="Znf_CCCH"/>
</dbReference>
<dbReference type="Gene3D" id="3.30.70.330">
    <property type="match status" value="1"/>
</dbReference>
<keyword evidence="4 6" id="KW-0694">RNA-binding</keyword>